<dbReference type="EMBL" id="PP511876">
    <property type="protein sequence ID" value="XCD08315.1"/>
    <property type="molecule type" value="Genomic_DNA"/>
</dbReference>
<feature type="transmembrane region" description="Helical" evidence="1">
    <location>
        <begin position="25"/>
        <end position="48"/>
    </location>
</feature>
<proteinExistence type="predicted"/>
<accession>A0AAU8B7J3</accession>
<organism evidence="2">
    <name type="scientific">Dulem virus 42</name>
    <dbReference type="NCBI Taxonomy" id="3145760"/>
    <lineage>
        <taxon>Viruses</taxon>
        <taxon>Duplodnaviria</taxon>
        <taxon>Heunggongvirae</taxon>
        <taxon>Uroviricota</taxon>
        <taxon>Caudoviricetes</taxon>
    </lineage>
</organism>
<evidence type="ECO:0000313" key="2">
    <source>
        <dbReference type="EMBL" id="XCD08315.1"/>
    </source>
</evidence>
<keyword evidence="1" id="KW-1133">Transmembrane helix</keyword>
<name>A0AAU8B7J3_9CAUD</name>
<keyword evidence="1" id="KW-0812">Transmembrane</keyword>
<protein>
    <submittedName>
        <fullName evidence="2">Uncharacterized protein</fullName>
    </submittedName>
</protein>
<evidence type="ECO:0000256" key="1">
    <source>
        <dbReference type="SAM" id="Phobius"/>
    </source>
</evidence>
<reference evidence="2" key="1">
    <citation type="submission" date="2024-03" db="EMBL/GenBank/DDBJ databases">
        <title>Diverse circular DNA viruses in blood, oral, and fecal samples of captive lemurs.</title>
        <authorList>
            <person name="Paietta E.N."/>
            <person name="Kraberger S."/>
            <person name="Lund M.C."/>
            <person name="Custer J.M."/>
            <person name="Vargas K.M."/>
            <person name="Ehmke E.E."/>
            <person name="Yoder A.D."/>
            <person name="Varsani A."/>
        </authorList>
    </citation>
    <scope>NUCLEOTIDE SEQUENCE</scope>
    <source>
        <strain evidence="2">Duke_30FF_63</strain>
    </source>
</reference>
<keyword evidence="1" id="KW-0472">Membrane</keyword>
<sequence>MTIYGLNHQITVDYFSRVVENRFSYITYVVLSSFFDKISIIISTLFSLMRYLRYAVSKVSRIVEGYRVE</sequence>